<accession>A0A6J7LBS7</accession>
<dbReference type="InterPro" id="IPR011528">
    <property type="entry name" value="NERD"/>
</dbReference>
<protein>
    <submittedName>
        <fullName evidence="2">Unannotated protein</fullName>
    </submittedName>
</protein>
<proteinExistence type="predicted"/>
<evidence type="ECO:0000313" key="3">
    <source>
        <dbReference type="EMBL" id="CAB5024311.1"/>
    </source>
</evidence>
<dbReference type="EMBL" id="CAFBOZ010000338">
    <property type="protein sequence ID" value="CAB5024311.1"/>
    <property type="molecule type" value="Genomic_DNA"/>
</dbReference>
<reference evidence="2" key="1">
    <citation type="submission" date="2020-05" db="EMBL/GenBank/DDBJ databases">
        <authorList>
            <person name="Chiriac C."/>
            <person name="Salcher M."/>
            <person name="Ghai R."/>
            <person name="Kavagutti S V."/>
        </authorList>
    </citation>
    <scope>NUCLEOTIDE SEQUENCE</scope>
</reference>
<dbReference type="EMBL" id="CAFBNF010000342">
    <property type="protein sequence ID" value="CAB4963539.1"/>
    <property type="molecule type" value="Genomic_DNA"/>
</dbReference>
<dbReference type="InterPro" id="IPR027417">
    <property type="entry name" value="P-loop_NTPase"/>
</dbReference>
<dbReference type="Pfam" id="PF08378">
    <property type="entry name" value="NERD"/>
    <property type="match status" value="1"/>
</dbReference>
<name>A0A6J7LBS7_9ZZZZ</name>
<dbReference type="Gene3D" id="3.40.50.300">
    <property type="entry name" value="P-loop containing nucleotide triphosphate hydrolases"/>
    <property type="match status" value="2"/>
</dbReference>
<evidence type="ECO:0000313" key="2">
    <source>
        <dbReference type="EMBL" id="CAB4963539.1"/>
    </source>
</evidence>
<dbReference type="SUPFAM" id="SSF52540">
    <property type="entry name" value="P-loop containing nucleoside triphosphate hydrolases"/>
    <property type="match status" value="1"/>
</dbReference>
<sequence length="547" mass="60745">MPHCIPPDPQFTNAGERAVWAALERTLGPDDVLMANVRFTDPAGDREADLIVGLAGGGIVVVEVKGGSLAHNGQHWMQHGATSKRVDPVGQATRVKYLLRDYLDADPRWQRRRIRFGHAVAFPFTNVSPDFALPDCPRWMVLDRADVAADPAELLGLLLEQQENENPPALAHDLLDVVDILTGRMRPQRDVLALMEHREAEANLLTERQAIILPALRLLNRVEIRGGAGSGKTWLAVEQARRLAADGRRVALMCYSRGLAEFLTRWVATLKPRERPAYVGTFHQLGVEWGAPPGSDDDSEYWEVTLPNAMVQLAERRELSERFDAVIIDEAQDFAEAWWPAVLSALADDEEGSLYAFVDEGQRVFARGGRPPIPLVPIVLDENVRNTKPIAQTFGSLAVTQMRYRGGDGDPVLFIPCSEADAISRADDAVDELLAEGWLPEHVALLTTGSRHPEQRERQARGQRDYWSTFWDADQVFYGHVLGFKGLERPAVVLAVNGFGADGRGREKLYVGLSRARDRLVVCGDPERLREVGGEAVYQRLTRGDLT</sequence>
<evidence type="ECO:0000259" key="1">
    <source>
        <dbReference type="Pfam" id="PF08378"/>
    </source>
</evidence>
<feature type="domain" description="NERD" evidence="1">
    <location>
        <begin position="13"/>
        <end position="122"/>
    </location>
</feature>
<gene>
    <name evidence="2" type="ORF">UFOPK3773_02164</name>
    <name evidence="3" type="ORF">UFOPK3992_01895</name>
</gene>
<organism evidence="2">
    <name type="scientific">freshwater metagenome</name>
    <dbReference type="NCBI Taxonomy" id="449393"/>
    <lineage>
        <taxon>unclassified sequences</taxon>
        <taxon>metagenomes</taxon>
        <taxon>ecological metagenomes</taxon>
    </lineage>
</organism>
<dbReference type="AlphaFoldDB" id="A0A6J7LBS7"/>